<evidence type="ECO:0000259" key="9">
    <source>
        <dbReference type="PROSITE" id="PS51393"/>
    </source>
</evidence>
<evidence type="ECO:0000313" key="10">
    <source>
        <dbReference type="EMBL" id="CAJ2501663.1"/>
    </source>
</evidence>
<comment type="caution">
    <text evidence="10">The sequence shown here is derived from an EMBL/GenBank/DDBJ whole genome shotgun (WGS) entry which is preliminary data.</text>
</comment>
<dbReference type="PROSITE" id="PS51393">
    <property type="entry name" value="LIPOXYGENASE_3"/>
    <property type="match status" value="1"/>
</dbReference>
<dbReference type="Gene3D" id="1.20.245.10">
    <property type="entry name" value="Lipoxygenase-1, Domain 5"/>
    <property type="match status" value="1"/>
</dbReference>
<keyword evidence="5" id="KW-0479">Metal-binding</keyword>
<evidence type="ECO:0000256" key="4">
    <source>
        <dbReference type="ARBA" id="ARBA00021175"/>
    </source>
</evidence>
<dbReference type="Pfam" id="PF00305">
    <property type="entry name" value="Lipoxygenase"/>
    <property type="match status" value="1"/>
</dbReference>
<evidence type="ECO:0000256" key="2">
    <source>
        <dbReference type="ARBA" id="ARBA00001936"/>
    </source>
</evidence>
<dbReference type="Proteomes" id="UP001295740">
    <property type="component" value="Unassembled WGS sequence"/>
</dbReference>
<evidence type="ECO:0000256" key="8">
    <source>
        <dbReference type="ARBA" id="ARBA00023211"/>
    </source>
</evidence>
<dbReference type="GO" id="GO:0043651">
    <property type="term" value="P:linoleic acid metabolic process"/>
    <property type="evidence" value="ECO:0007669"/>
    <property type="project" value="UniProtKB-ARBA"/>
</dbReference>
<keyword evidence="8" id="KW-0464">Manganese</keyword>
<keyword evidence="7" id="KW-0560">Oxidoreductase</keyword>
<feature type="domain" description="Lipoxygenase" evidence="9">
    <location>
        <begin position="1"/>
        <end position="288"/>
    </location>
</feature>
<evidence type="ECO:0000256" key="5">
    <source>
        <dbReference type="ARBA" id="ARBA00022723"/>
    </source>
</evidence>
<dbReference type="InterPro" id="IPR000907">
    <property type="entry name" value="LipOase"/>
</dbReference>
<dbReference type="GO" id="GO:0050584">
    <property type="term" value="F:linoleate 11-lipoxygenase activity"/>
    <property type="evidence" value="ECO:0007669"/>
    <property type="project" value="UniProtKB-EC"/>
</dbReference>
<dbReference type="InterPro" id="IPR036226">
    <property type="entry name" value="LipOase_C_sf"/>
</dbReference>
<name>A0AAI8YEI3_9PEZI</name>
<sequence>MIFNVNDFFHSQMFHLVVTHDVSEAVHQAALHTLSERHPVMGYSSRVVGEKLCFDEGGHWDKRFYVNNKGCRKYVSNNWPTHGKYQAGYLETDFQARGLINKDGKSPFKSFPFFQDALEIRKTYQAFFASFVDSYYSHDSDVKKDTELQNWIKEATKADVQDFPSELDKKSLVEVLTHFGFIVSVVHHGLNGGDPMGSKATLPFHLPALYAPLPKEKGVTDLMPFLPPPMEAVQLIGFLASFNRPFYQTQKTKRTMEYAFDEDEDTTHQLKRLNDKTKEAAKKFSRRA</sequence>
<reference evidence="10" key="1">
    <citation type="submission" date="2023-10" db="EMBL/GenBank/DDBJ databases">
        <authorList>
            <person name="Hackl T."/>
        </authorList>
    </citation>
    <scope>NUCLEOTIDE SEQUENCE</scope>
</reference>
<gene>
    <name evidence="10" type="ORF">KHLLAP_LOCUS2131</name>
</gene>
<evidence type="ECO:0000256" key="6">
    <source>
        <dbReference type="ARBA" id="ARBA00022964"/>
    </source>
</evidence>
<dbReference type="GO" id="GO:0046872">
    <property type="term" value="F:metal ion binding"/>
    <property type="evidence" value="ECO:0007669"/>
    <property type="project" value="UniProtKB-KW"/>
</dbReference>
<proteinExistence type="predicted"/>
<evidence type="ECO:0000256" key="1">
    <source>
        <dbReference type="ARBA" id="ARBA00000366"/>
    </source>
</evidence>
<dbReference type="EC" id="1.13.11.45" evidence="3"/>
<keyword evidence="11" id="KW-1185">Reference proteome</keyword>
<evidence type="ECO:0000313" key="11">
    <source>
        <dbReference type="Proteomes" id="UP001295740"/>
    </source>
</evidence>
<protein>
    <recommendedName>
        <fullName evidence="4">Manganese lipoxygenase</fullName>
        <ecNumber evidence="3">1.13.11.45</ecNumber>
    </recommendedName>
</protein>
<dbReference type="GO" id="GO:0034440">
    <property type="term" value="P:lipid oxidation"/>
    <property type="evidence" value="ECO:0007669"/>
    <property type="project" value="InterPro"/>
</dbReference>
<evidence type="ECO:0000256" key="3">
    <source>
        <dbReference type="ARBA" id="ARBA00013178"/>
    </source>
</evidence>
<comment type="cofactor">
    <cofactor evidence="2">
        <name>Mn(2+)</name>
        <dbReference type="ChEBI" id="CHEBI:29035"/>
    </cofactor>
</comment>
<organism evidence="10 11">
    <name type="scientific">Anthostomella pinea</name>
    <dbReference type="NCBI Taxonomy" id="933095"/>
    <lineage>
        <taxon>Eukaryota</taxon>
        <taxon>Fungi</taxon>
        <taxon>Dikarya</taxon>
        <taxon>Ascomycota</taxon>
        <taxon>Pezizomycotina</taxon>
        <taxon>Sordariomycetes</taxon>
        <taxon>Xylariomycetidae</taxon>
        <taxon>Xylariales</taxon>
        <taxon>Xylariaceae</taxon>
        <taxon>Anthostomella</taxon>
    </lineage>
</organism>
<comment type="catalytic activity">
    <reaction evidence="1">
        <text>(9Z,12Z)-octadecadienoate + O2 = (11S)-hydroperoxy-(9Z,12Z)-octadecadienoate</text>
        <dbReference type="Rhea" id="RHEA:18993"/>
        <dbReference type="ChEBI" id="CHEBI:15379"/>
        <dbReference type="ChEBI" id="CHEBI:30245"/>
        <dbReference type="ChEBI" id="CHEBI:57467"/>
        <dbReference type="EC" id="1.13.11.45"/>
    </reaction>
</comment>
<dbReference type="AlphaFoldDB" id="A0AAI8YEI3"/>
<dbReference type="SUPFAM" id="SSF48484">
    <property type="entry name" value="Lipoxigenase"/>
    <property type="match status" value="1"/>
</dbReference>
<dbReference type="InterPro" id="IPR013819">
    <property type="entry name" value="LipOase_C"/>
</dbReference>
<accession>A0AAI8YEI3</accession>
<evidence type="ECO:0000256" key="7">
    <source>
        <dbReference type="ARBA" id="ARBA00023002"/>
    </source>
</evidence>
<keyword evidence="6" id="KW-0223">Dioxygenase</keyword>
<dbReference type="EMBL" id="CAUWAG010000003">
    <property type="protein sequence ID" value="CAJ2501663.1"/>
    <property type="molecule type" value="Genomic_DNA"/>
</dbReference>
<dbReference type="PANTHER" id="PTHR11771">
    <property type="entry name" value="LIPOXYGENASE"/>
    <property type="match status" value="1"/>
</dbReference>